<evidence type="ECO:0000313" key="3">
    <source>
        <dbReference type="EMBL" id="OGE38457.1"/>
    </source>
</evidence>
<organism evidence="3 4">
    <name type="scientific">Candidatus Daviesbacteria bacterium RIFCSPHIGHO2_12_FULL_37_11</name>
    <dbReference type="NCBI Taxonomy" id="1797777"/>
    <lineage>
        <taxon>Bacteria</taxon>
        <taxon>Candidatus Daviesiibacteriota</taxon>
    </lineage>
</organism>
<comment type="caution">
    <text evidence="3">The sequence shown here is derived from an EMBL/GenBank/DDBJ whole genome shotgun (WGS) entry which is preliminary data.</text>
</comment>
<proteinExistence type="predicted"/>
<dbReference type="GO" id="GO:0009307">
    <property type="term" value="P:DNA restriction-modification system"/>
    <property type="evidence" value="ECO:0007669"/>
    <property type="project" value="UniProtKB-KW"/>
</dbReference>
<reference evidence="3 4" key="1">
    <citation type="journal article" date="2016" name="Nat. Commun.">
        <title>Thousands of microbial genomes shed light on interconnected biogeochemical processes in an aquifer system.</title>
        <authorList>
            <person name="Anantharaman K."/>
            <person name="Brown C.T."/>
            <person name="Hug L.A."/>
            <person name="Sharon I."/>
            <person name="Castelle C.J."/>
            <person name="Probst A.J."/>
            <person name="Thomas B.C."/>
            <person name="Singh A."/>
            <person name="Wilkins M.J."/>
            <person name="Karaoz U."/>
            <person name="Brodie E.L."/>
            <person name="Williams K.H."/>
            <person name="Hubbard S.S."/>
            <person name="Banfield J.F."/>
        </authorList>
    </citation>
    <scope>NUCLEOTIDE SEQUENCE [LARGE SCALE GENOMIC DNA]</scope>
</reference>
<protein>
    <submittedName>
        <fullName evidence="3">Uncharacterized protein</fullName>
    </submittedName>
</protein>
<dbReference type="AlphaFoldDB" id="A0A1F5KBZ1"/>
<dbReference type="EMBL" id="MFDE01000020">
    <property type="protein sequence ID" value="OGE38457.1"/>
    <property type="molecule type" value="Genomic_DNA"/>
</dbReference>
<dbReference type="GO" id="GO:0003677">
    <property type="term" value="F:DNA binding"/>
    <property type="evidence" value="ECO:0007669"/>
    <property type="project" value="UniProtKB-KW"/>
</dbReference>
<dbReference type="Proteomes" id="UP000176527">
    <property type="component" value="Unassembled WGS sequence"/>
</dbReference>
<dbReference type="PANTHER" id="PTHR30408:SF12">
    <property type="entry name" value="TYPE I RESTRICTION ENZYME MJAVIII SPECIFICITY SUBUNIT"/>
    <property type="match status" value="1"/>
</dbReference>
<dbReference type="SUPFAM" id="SSF116734">
    <property type="entry name" value="DNA methylase specificity domain"/>
    <property type="match status" value="2"/>
</dbReference>
<sequence length="465" mass="53186">MEYVRVPTEISTKEVVSKGYSFSASQYKGIRITNKNSVPLRELLDRPLKPSDKGVEVGSQSYIAHSPFQFIRTKGLQPESFLPSFSPESVIPILPTSFKKLSLKEGDVLISKDSNIGEVIMLDRDYPNHMISGGIYRLPITKQKYYIFGLLKSGFFKTQLLFLVSRGITIKHAKTLFLDCEIPFPNQKNKDEVVRHIESLVLSIINQEKSLKEKTELLNRVIEQELASQKSNTFHYEYPTLEKIEKNSRLDTGIYSKEFKKIDFLIKNYKGGFYFLDPKKVKSGSTPKKRVFGGGADLKYLWITPTNITDFGAIGNEERITCDKNNLDKNAMLLVNRTSRGGRGEYVGIAMFYDASLYGKAHHNQGVYRVAGYSDTDLLFMSCFMNCRYMREYCSGLSIGSKMKEMKANQFLEIPFPIFPENRKIEIANIYKNIISLHESTREMKERLESIVYNLVVGKEIESPN</sequence>
<keyword evidence="2" id="KW-0238">DNA-binding</keyword>
<name>A0A1F5KBZ1_9BACT</name>
<dbReference type="Gene3D" id="3.90.220.20">
    <property type="entry name" value="DNA methylase specificity domains"/>
    <property type="match status" value="2"/>
</dbReference>
<evidence type="ECO:0000256" key="1">
    <source>
        <dbReference type="ARBA" id="ARBA00022747"/>
    </source>
</evidence>
<dbReference type="InterPro" id="IPR052021">
    <property type="entry name" value="Type-I_RS_S_subunit"/>
</dbReference>
<gene>
    <name evidence="3" type="ORF">A3F00_00530</name>
</gene>
<evidence type="ECO:0000313" key="4">
    <source>
        <dbReference type="Proteomes" id="UP000176527"/>
    </source>
</evidence>
<dbReference type="PANTHER" id="PTHR30408">
    <property type="entry name" value="TYPE-1 RESTRICTION ENZYME ECOKI SPECIFICITY PROTEIN"/>
    <property type="match status" value="1"/>
</dbReference>
<evidence type="ECO:0000256" key="2">
    <source>
        <dbReference type="ARBA" id="ARBA00023125"/>
    </source>
</evidence>
<keyword evidence="1" id="KW-0680">Restriction system</keyword>
<accession>A0A1F5KBZ1</accession>
<dbReference type="InterPro" id="IPR044946">
    <property type="entry name" value="Restrct_endonuc_typeI_TRD_sf"/>
</dbReference>